<feature type="transmembrane region" description="Helical" evidence="5">
    <location>
        <begin position="322"/>
        <end position="338"/>
    </location>
</feature>
<dbReference type="InterPro" id="IPR036259">
    <property type="entry name" value="MFS_trans_sf"/>
</dbReference>
<evidence type="ECO:0000259" key="6">
    <source>
        <dbReference type="PROSITE" id="PS50850"/>
    </source>
</evidence>
<dbReference type="InterPro" id="IPR053160">
    <property type="entry name" value="MFS_DHA3_Transporter"/>
</dbReference>
<dbReference type="InterPro" id="IPR020846">
    <property type="entry name" value="MFS_dom"/>
</dbReference>
<dbReference type="PANTHER" id="PTHR23530:SF1">
    <property type="entry name" value="PERMEASE, MAJOR FACILITATOR SUPERFAMILY-RELATED"/>
    <property type="match status" value="1"/>
</dbReference>
<gene>
    <name evidence="7" type="ORF">NEF87_003136</name>
</gene>
<dbReference type="SUPFAM" id="SSF103473">
    <property type="entry name" value="MFS general substrate transporter"/>
    <property type="match status" value="1"/>
</dbReference>
<protein>
    <recommendedName>
        <fullName evidence="6">Major facilitator superfamily (MFS) profile domain-containing protein</fullName>
    </recommendedName>
</protein>
<accession>A0ABY6HTV8</accession>
<evidence type="ECO:0000256" key="1">
    <source>
        <dbReference type="ARBA" id="ARBA00004141"/>
    </source>
</evidence>
<feature type="transmembrane region" description="Helical" evidence="5">
    <location>
        <begin position="384"/>
        <end position="403"/>
    </location>
</feature>
<reference evidence="7" key="1">
    <citation type="submission" date="2022-09" db="EMBL/GenBank/DDBJ databases">
        <title>Actin cytoskeleton and complex cell architecture in an #Asgard archaeon.</title>
        <authorList>
            <person name="Ponce Toledo R.I."/>
            <person name="Schleper C."/>
            <person name="Rodrigues Oliveira T."/>
            <person name="Wollweber F."/>
            <person name="Xu J."/>
            <person name="Rittmann S."/>
            <person name="Klingl A."/>
            <person name="Pilhofer M."/>
        </authorList>
    </citation>
    <scope>NUCLEOTIDE SEQUENCE</scope>
    <source>
        <strain evidence="7">B-35</strain>
    </source>
</reference>
<dbReference type="PANTHER" id="PTHR23530">
    <property type="entry name" value="TRANSPORT PROTEIN-RELATED"/>
    <property type="match status" value="1"/>
</dbReference>
<organism evidence="7 8">
    <name type="scientific">Candidatus Lokiarchaeum ossiferum</name>
    <dbReference type="NCBI Taxonomy" id="2951803"/>
    <lineage>
        <taxon>Archaea</taxon>
        <taxon>Promethearchaeati</taxon>
        <taxon>Promethearchaeota</taxon>
        <taxon>Promethearchaeia</taxon>
        <taxon>Promethearchaeales</taxon>
        <taxon>Promethearchaeaceae</taxon>
        <taxon>Candidatus Lokiarchaeum</taxon>
    </lineage>
</organism>
<evidence type="ECO:0000256" key="2">
    <source>
        <dbReference type="ARBA" id="ARBA00022692"/>
    </source>
</evidence>
<dbReference type="Pfam" id="PF07690">
    <property type="entry name" value="MFS_1"/>
    <property type="match status" value="1"/>
</dbReference>
<comment type="subcellular location">
    <subcellularLocation>
        <location evidence="1">Membrane</location>
        <topology evidence="1">Multi-pass membrane protein</topology>
    </subcellularLocation>
</comment>
<feature type="transmembrane region" description="Helical" evidence="5">
    <location>
        <begin position="238"/>
        <end position="256"/>
    </location>
</feature>
<feature type="transmembrane region" description="Helical" evidence="5">
    <location>
        <begin position="117"/>
        <end position="140"/>
    </location>
</feature>
<evidence type="ECO:0000313" key="7">
    <source>
        <dbReference type="EMBL" id="UYP46851.1"/>
    </source>
</evidence>
<keyword evidence="3 5" id="KW-1133">Transmembrane helix</keyword>
<evidence type="ECO:0000256" key="3">
    <source>
        <dbReference type="ARBA" id="ARBA00022989"/>
    </source>
</evidence>
<proteinExistence type="predicted"/>
<feature type="transmembrane region" description="Helical" evidence="5">
    <location>
        <begin position="268"/>
        <end position="288"/>
    </location>
</feature>
<keyword evidence="8" id="KW-1185">Reference proteome</keyword>
<sequence length="413" mass="45620">MSKIELASKQTETRVKQDDSSLKKYKRNINLLHVLSFLMGVHFFGAVMIAFFEGWGGMTFTQIMLLESIFTGAIFLFEIPTGTIADKFGRKLSLNLGNAINTVAVLVYIAYPNFWILALGEIIWALAVALNSGAYEALVYDSLLELGREKESKKIYSRVRSLSLGGMVMGTIAGGFIASTWGAWSTMALSAIPLALAALLGMFLVEPTQHEQSKKDSPWQIFQKGLKTIRKNKGLKRIIMDSIILSVIAYYSVWLWQSRLMALGVNMAYFGLIHASMVIIQILLLNMIQPLEKLLGSKKGLVVFTGVGMGVGFVLFGITDNVAFVILGILLAAGLGMSRRTFMTNYMQKHIDSGQRATTLSTVSMMQKFLLMVINPLIGYLTEYSITGVLLGLGVLAILWSLFTPVKESYLED</sequence>
<feature type="transmembrane region" description="Helical" evidence="5">
    <location>
        <begin position="92"/>
        <end position="111"/>
    </location>
</feature>
<dbReference type="Gene3D" id="1.20.1250.20">
    <property type="entry name" value="MFS general substrate transporter like domains"/>
    <property type="match status" value="1"/>
</dbReference>
<feature type="transmembrane region" description="Helical" evidence="5">
    <location>
        <begin position="187"/>
        <end position="205"/>
    </location>
</feature>
<evidence type="ECO:0000256" key="4">
    <source>
        <dbReference type="ARBA" id="ARBA00023136"/>
    </source>
</evidence>
<dbReference type="EMBL" id="CP104013">
    <property type="protein sequence ID" value="UYP46851.1"/>
    <property type="molecule type" value="Genomic_DNA"/>
</dbReference>
<dbReference type="Proteomes" id="UP001208689">
    <property type="component" value="Chromosome"/>
</dbReference>
<keyword evidence="4 5" id="KW-0472">Membrane</keyword>
<keyword evidence="2 5" id="KW-0812">Transmembrane</keyword>
<dbReference type="PROSITE" id="PS00216">
    <property type="entry name" value="SUGAR_TRANSPORT_1"/>
    <property type="match status" value="1"/>
</dbReference>
<evidence type="ECO:0000256" key="5">
    <source>
        <dbReference type="SAM" id="Phobius"/>
    </source>
</evidence>
<feature type="domain" description="Major facilitator superfamily (MFS) profile" evidence="6">
    <location>
        <begin position="1"/>
        <end position="409"/>
    </location>
</feature>
<feature type="transmembrane region" description="Helical" evidence="5">
    <location>
        <begin position="161"/>
        <end position="181"/>
    </location>
</feature>
<dbReference type="InterPro" id="IPR005829">
    <property type="entry name" value="Sugar_transporter_CS"/>
</dbReference>
<dbReference type="PROSITE" id="PS50850">
    <property type="entry name" value="MFS"/>
    <property type="match status" value="1"/>
</dbReference>
<dbReference type="InterPro" id="IPR011701">
    <property type="entry name" value="MFS"/>
</dbReference>
<name>A0ABY6HTV8_9ARCH</name>
<feature type="transmembrane region" description="Helical" evidence="5">
    <location>
        <begin position="58"/>
        <end position="80"/>
    </location>
</feature>
<dbReference type="CDD" id="cd06174">
    <property type="entry name" value="MFS"/>
    <property type="match status" value="1"/>
</dbReference>
<feature type="transmembrane region" description="Helical" evidence="5">
    <location>
        <begin position="300"/>
        <end position="316"/>
    </location>
</feature>
<evidence type="ECO:0000313" key="8">
    <source>
        <dbReference type="Proteomes" id="UP001208689"/>
    </source>
</evidence>
<feature type="transmembrane region" description="Helical" evidence="5">
    <location>
        <begin position="31"/>
        <end position="52"/>
    </location>
</feature>